<accession>A0A0G0VS36</accession>
<dbReference type="SUPFAM" id="SSF55826">
    <property type="entry name" value="YbaK/ProRS associated domain"/>
    <property type="match status" value="1"/>
</dbReference>
<dbReference type="Proteomes" id="UP000034493">
    <property type="component" value="Unassembled WGS sequence"/>
</dbReference>
<organism evidence="2 3">
    <name type="scientific">Candidatus Curtissbacteria bacterium GW2011_GWA2_41_24</name>
    <dbReference type="NCBI Taxonomy" id="1618411"/>
    <lineage>
        <taxon>Bacteria</taxon>
        <taxon>Candidatus Curtissiibacteriota</taxon>
    </lineage>
</organism>
<dbReference type="InterPro" id="IPR036754">
    <property type="entry name" value="YbaK/aa-tRNA-synt-asso_dom_sf"/>
</dbReference>
<dbReference type="PANTHER" id="PTHR30411">
    <property type="entry name" value="CYTOPLASMIC PROTEIN"/>
    <property type="match status" value="1"/>
</dbReference>
<comment type="caution">
    <text evidence="2">The sequence shown here is derived from an EMBL/GenBank/DDBJ whole genome shotgun (WGS) entry which is preliminary data.</text>
</comment>
<keyword evidence="2" id="KW-0436">Ligase</keyword>
<dbReference type="InterPro" id="IPR007214">
    <property type="entry name" value="YbaK/aa-tRNA-synth-assoc-dom"/>
</dbReference>
<gene>
    <name evidence="2" type="ORF">UU56_C0017G0014</name>
</gene>
<name>A0A0G0VS36_9BACT</name>
<protein>
    <submittedName>
        <fullName evidence="2">YbaK/prolyl-tRNA synthetase associated region</fullName>
    </submittedName>
</protein>
<evidence type="ECO:0000313" key="2">
    <source>
        <dbReference type="EMBL" id="KKS03679.1"/>
    </source>
</evidence>
<dbReference type="EMBL" id="LCBC01000017">
    <property type="protein sequence ID" value="KKS03679.1"/>
    <property type="molecule type" value="Genomic_DNA"/>
</dbReference>
<reference evidence="2 3" key="1">
    <citation type="journal article" date="2015" name="Nature">
        <title>rRNA introns, odd ribosomes, and small enigmatic genomes across a large radiation of phyla.</title>
        <authorList>
            <person name="Brown C.T."/>
            <person name="Hug L.A."/>
            <person name="Thomas B.C."/>
            <person name="Sharon I."/>
            <person name="Castelle C.J."/>
            <person name="Singh A."/>
            <person name="Wilkins M.J."/>
            <person name="Williams K.H."/>
            <person name="Banfield J.F."/>
        </authorList>
    </citation>
    <scope>NUCLEOTIDE SEQUENCE [LARGE SCALE GENOMIC DNA]</scope>
</reference>
<dbReference type="GO" id="GO:0002161">
    <property type="term" value="F:aminoacyl-tRNA deacylase activity"/>
    <property type="evidence" value="ECO:0007669"/>
    <property type="project" value="InterPro"/>
</dbReference>
<dbReference type="CDD" id="cd04332">
    <property type="entry name" value="YbaK_like"/>
    <property type="match status" value="1"/>
</dbReference>
<feature type="domain" description="YbaK/aminoacyl-tRNA synthetase-associated" evidence="1">
    <location>
        <begin position="29"/>
        <end position="144"/>
    </location>
</feature>
<keyword evidence="2" id="KW-0030">Aminoacyl-tRNA synthetase</keyword>
<dbReference type="Gene3D" id="3.90.960.10">
    <property type="entry name" value="YbaK/aminoacyl-tRNA synthetase-associated domain"/>
    <property type="match status" value="1"/>
</dbReference>
<sequence>MANFLQIEEFLKVKQIPHQIVDLGGEVFTVDQVKKTGVEEDEIVKTLVIKTNNNFIALVVRGCDRLDFKKVRRLFGPSTALRVNCELAKADEVEKVCGVPVGAVCPILLGVPLYFDRRVMNLTHVNIGSGDLTKGLEMKLSDLLAAVGKYQVEDLVI</sequence>
<dbReference type="PANTHER" id="PTHR30411:SF1">
    <property type="entry name" value="CYTOPLASMIC PROTEIN"/>
    <property type="match status" value="1"/>
</dbReference>
<proteinExistence type="predicted"/>
<dbReference type="AlphaFoldDB" id="A0A0G0VS36"/>
<dbReference type="Pfam" id="PF04073">
    <property type="entry name" value="tRNA_edit"/>
    <property type="match status" value="1"/>
</dbReference>
<evidence type="ECO:0000313" key="3">
    <source>
        <dbReference type="Proteomes" id="UP000034493"/>
    </source>
</evidence>
<evidence type="ECO:0000259" key="1">
    <source>
        <dbReference type="Pfam" id="PF04073"/>
    </source>
</evidence>
<dbReference type="GO" id="GO:0004812">
    <property type="term" value="F:aminoacyl-tRNA ligase activity"/>
    <property type="evidence" value="ECO:0007669"/>
    <property type="project" value="UniProtKB-KW"/>
</dbReference>